<organism evidence="1 2">
    <name type="scientific">Brassica rapa subsp. trilocularis</name>
    <dbReference type="NCBI Taxonomy" id="1813537"/>
    <lineage>
        <taxon>Eukaryota</taxon>
        <taxon>Viridiplantae</taxon>
        <taxon>Streptophyta</taxon>
        <taxon>Embryophyta</taxon>
        <taxon>Tracheophyta</taxon>
        <taxon>Spermatophyta</taxon>
        <taxon>Magnoliopsida</taxon>
        <taxon>eudicotyledons</taxon>
        <taxon>Gunneridae</taxon>
        <taxon>Pentapetalae</taxon>
        <taxon>rosids</taxon>
        <taxon>malvids</taxon>
        <taxon>Brassicales</taxon>
        <taxon>Brassicaceae</taxon>
        <taxon>Brassiceae</taxon>
        <taxon>Brassica</taxon>
    </lineage>
</organism>
<reference evidence="1 2" key="1">
    <citation type="submission" date="2021-03" db="EMBL/GenBank/DDBJ databases">
        <authorList>
            <person name="King G.J."/>
            <person name="Bancroft I."/>
            <person name="Baten A."/>
            <person name="Bloomfield J."/>
            <person name="Borpatragohain P."/>
            <person name="He Z."/>
            <person name="Irish N."/>
            <person name="Irwin J."/>
            <person name="Liu K."/>
            <person name="Mauleon R.P."/>
            <person name="Moore J."/>
            <person name="Morris R."/>
            <person name="Ostergaard L."/>
            <person name="Wang B."/>
            <person name="Wells R."/>
        </authorList>
    </citation>
    <scope>NUCLEOTIDE SEQUENCE [LARGE SCALE GENOMIC DNA]</scope>
    <source>
        <strain evidence="1">R-o-18</strain>
        <tissue evidence="1">Leaf</tissue>
    </source>
</reference>
<comment type="caution">
    <text evidence="1">The sequence shown here is derived from an EMBL/GenBank/DDBJ whole genome shotgun (WGS) entry which is preliminary data.</text>
</comment>
<keyword evidence="2" id="KW-1185">Reference proteome</keyword>
<evidence type="ECO:0000313" key="1">
    <source>
        <dbReference type="EMBL" id="KAG5393761.1"/>
    </source>
</evidence>
<dbReference type="EMBL" id="JADBGQ010000006">
    <property type="protein sequence ID" value="KAG5393761.1"/>
    <property type="molecule type" value="Genomic_DNA"/>
</dbReference>
<gene>
    <name evidence="1" type="primary">A06g506780.1_BraROA</name>
    <name evidence="1" type="ORF">IGI04_023724</name>
</gene>
<sequence>MVRHVAETREPKKDVMKKSVRFILEAIHRRTKLSGTTPDRWFSRMGHYTSRLVSRNAYMVGAGGVTIKKTT</sequence>
<proteinExistence type="predicted"/>
<accession>A0ABQ7M756</accession>
<evidence type="ECO:0000313" key="2">
    <source>
        <dbReference type="Proteomes" id="UP000823674"/>
    </source>
</evidence>
<protein>
    <submittedName>
        <fullName evidence="1">Uncharacterized protein</fullName>
    </submittedName>
</protein>
<name>A0ABQ7M756_BRACM</name>
<dbReference type="Proteomes" id="UP000823674">
    <property type="component" value="Chromosome A06"/>
</dbReference>